<dbReference type="PRINTS" id="PR01900">
    <property type="entry name" value="YIDCPROTEIN"/>
</dbReference>
<evidence type="ECO:0000256" key="7">
    <source>
        <dbReference type="ARBA" id="ARBA00022927"/>
    </source>
</evidence>
<dbReference type="Pfam" id="PF02096">
    <property type="entry name" value="60KD_IMP"/>
    <property type="match status" value="1"/>
</dbReference>
<evidence type="ECO:0000256" key="6">
    <source>
        <dbReference type="ARBA" id="ARBA00022692"/>
    </source>
</evidence>
<dbReference type="InterPro" id="IPR028053">
    <property type="entry name" value="Membr_insert_YidC_N"/>
</dbReference>
<dbReference type="InterPro" id="IPR038221">
    <property type="entry name" value="YidC_periplasmic_sf"/>
</dbReference>
<evidence type="ECO:0000256" key="8">
    <source>
        <dbReference type="ARBA" id="ARBA00022989"/>
    </source>
</evidence>
<feature type="compositionally biased region" description="Basic and acidic residues" evidence="14">
    <location>
        <begin position="106"/>
        <end position="118"/>
    </location>
</feature>
<feature type="transmembrane region" description="Helical" evidence="13">
    <location>
        <begin position="12"/>
        <end position="31"/>
    </location>
</feature>
<dbReference type="RefSeq" id="WP_407338269.1">
    <property type="nucleotide sequence ID" value="NZ_CP136862.1"/>
</dbReference>
<keyword evidence="10 13" id="KW-0143">Chaperone</keyword>
<dbReference type="PANTHER" id="PTHR12428:SF65">
    <property type="entry name" value="CYTOCHROME C OXIDASE ASSEMBLY PROTEIN COX18, MITOCHONDRIAL"/>
    <property type="match status" value="1"/>
</dbReference>
<dbReference type="InterPro" id="IPR028055">
    <property type="entry name" value="YidC/Oxa/ALB_C"/>
</dbReference>
<evidence type="ECO:0000259" key="16">
    <source>
        <dbReference type="Pfam" id="PF14849"/>
    </source>
</evidence>
<keyword evidence="5 13" id="KW-1003">Cell membrane</keyword>
<feature type="transmembrane region" description="Helical" evidence="13">
    <location>
        <begin position="417"/>
        <end position="440"/>
    </location>
</feature>
<dbReference type="NCBIfam" id="TIGR03592">
    <property type="entry name" value="yidC_oxa1_cterm"/>
    <property type="match status" value="1"/>
</dbReference>
<evidence type="ECO:0000256" key="12">
    <source>
        <dbReference type="ARBA" id="ARBA00033342"/>
    </source>
</evidence>
<keyword evidence="8 13" id="KW-1133">Transmembrane helix</keyword>
<comment type="subunit">
    <text evidence="13">Interacts with the Sec translocase complex via SecD. Specifically interacts with transmembrane segments of nascent integral membrane proteins during membrane integration.</text>
</comment>
<evidence type="ECO:0000256" key="3">
    <source>
        <dbReference type="ARBA" id="ARBA00015325"/>
    </source>
</evidence>
<evidence type="ECO:0000313" key="18">
    <source>
        <dbReference type="Proteomes" id="UP001626536"/>
    </source>
</evidence>
<keyword evidence="6 13" id="KW-0812">Transmembrane</keyword>
<gene>
    <name evidence="13 17" type="primary">yidC</name>
    <name evidence="17" type="ORF">RZS28_13580</name>
</gene>
<dbReference type="InterPro" id="IPR001708">
    <property type="entry name" value="YidC/ALB3/OXA1/COX18"/>
</dbReference>
<evidence type="ECO:0000256" key="1">
    <source>
        <dbReference type="ARBA" id="ARBA00004429"/>
    </source>
</evidence>
<protein>
    <recommendedName>
        <fullName evidence="3 13">Membrane protein insertase YidC</fullName>
    </recommendedName>
    <alternativeName>
        <fullName evidence="12 13">Foldase YidC</fullName>
    </alternativeName>
    <alternativeName>
        <fullName evidence="11 13">Membrane integrase YidC</fullName>
    </alternativeName>
    <alternativeName>
        <fullName evidence="13">Membrane protein YidC</fullName>
    </alternativeName>
</protein>
<evidence type="ECO:0000256" key="2">
    <source>
        <dbReference type="ARBA" id="ARBA00010527"/>
    </source>
</evidence>
<dbReference type="EMBL" id="CP136862">
    <property type="protein sequence ID" value="WOJ88832.1"/>
    <property type="molecule type" value="Genomic_DNA"/>
</dbReference>
<evidence type="ECO:0000256" key="10">
    <source>
        <dbReference type="ARBA" id="ARBA00023186"/>
    </source>
</evidence>
<evidence type="ECO:0000256" key="4">
    <source>
        <dbReference type="ARBA" id="ARBA00022448"/>
    </source>
</evidence>
<sequence>MKQQDPRDTKNLYLAIGLSCLVVLGWSYFFAPPPEKPRPAQVHNAQIGAQAPSATAPAGQTPGSQAPGAEQNLGQGGLAQGGLAQGGLAQGGLAQGGLAQGLAEPPEPRKTRAEALAEGPRIKLDTKALFGSISLKGGRIDDVSLKAYRETPDPHSPNIVLLSPLGSPAPYYAETGFFAAPGETLALPRQDALWTADRETLTETEPVTLSYDNGQGLVFHRKIAVDDRYMFSVTDSVENKSQRPATLHPYAIVARHGKPISANFSVLHEGFVGVVGDAGVQEVKYDKIEKEEHATKTFKGAGGWLGITDKYWAATVIPEQSAPVAASFSEREQASAGNLAPVKIYQAGFVGEAGATIAPGATGAVETRVFAGAKEVDTLDLYERTLGIEKFDLLIDWGWFYFITRPMYWLLDHIYKFIANFGVAILIVTAMVKAVFFPLANRSYMAMAKMKAVAPQIEAIRLRYPDDKPKQSQETMALYKREKINPVAGCLPMLIQIPVFYAFYKVLVITIEMRQAPFFGWIKDLSQPDPTNVFNLFGLLPYDPTQVPVFGPYLALGIWPLIMGVSMFVQMKMNPEPADPVQKQVFAWMPVIFTFTLGSFPSGLVLYWTWNNTLTVIQQSLIMKKAGVKIELWDNLTGMFRKKATG</sequence>
<organism evidence="17 18">
    <name type="scientific">Methylocapsa polymorpha</name>
    <dbReference type="NCBI Taxonomy" id="3080828"/>
    <lineage>
        <taxon>Bacteria</taxon>
        <taxon>Pseudomonadati</taxon>
        <taxon>Pseudomonadota</taxon>
        <taxon>Alphaproteobacteria</taxon>
        <taxon>Hyphomicrobiales</taxon>
        <taxon>Beijerinckiaceae</taxon>
        <taxon>Methylocapsa</taxon>
    </lineage>
</organism>
<dbReference type="Proteomes" id="UP001626536">
    <property type="component" value="Chromosome"/>
</dbReference>
<feature type="transmembrane region" description="Helical" evidence="13">
    <location>
        <begin position="585"/>
        <end position="610"/>
    </location>
</feature>
<feature type="domain" description="Membrane insertase YidC N-terminal" evidence="16">
    <location>
        <begin position="121"/>
        <end position="410"/>
    </location>
</feature>
<evidence type="ECO:0000256" key="13">
    <source>
        <dbReference type="HAMAP-Rule" id="MF_01810"/>
    </source>
</evidence>
<feature type="region of interest" description="Disordered" evidence="14">
    <location>
        <begin position="49"/>
        <end position="80"/>
    </location>
</feature>
<comment type="function">
    <text evidence="13">Required for the insertion and/or proper folding and/or complex formation of integral membrane proteins into the membrane. Involved in integration of membrane proteins that insert both dependently and independently of the Sec translocase complex, as well as at least some lipoproteins. Aids folding of multispanning membrane proteins.</text>
</comment>
<dbReference type="InterPro" id="IPR019998">
    <property type="entry name" value="Membr_insert_YidC"/>
</dbReference>
<evidence type="ECO:0000313" key="17">
    <source>
        <dbReference type="EMBL" id="WOJ88832.1"/>
    </source>
</evidence>
<dbReference type="NCBIfam" id="TIGR03593">
    <property type="entry name" value="yidC_nterm"/>
    <property type="match status" value="1"/>
</dbReference>
<dbReference type="CDD" id="cd20070">
    <property type="entry name" value="5TM_YidC_Alb3"/>
    <property type="match status" value="1"/>
</dbReference>
<evidence type="ECO:0000256" key="9">
    <source>
        <dbReference type="ARBA" id="ARBA00023136"/>
    </source>
</evidence>
<accession>A0ABZ0HPX0</accession>
<feature type="region of interest" description="Disordered" evidence="14">
    <location>
        <begin position="98"/>
        <end position="118"/>
    </location>
</feature>
<keyword evidence="4 13" id="KW-0813">Transport</keyword>
<comment type="similarity">
    <text evidence="2 13">Belongs to the OXA1/ALB3/YidC family. Type 1 subfamily.</text>
</comment>
<feature type="domain" description="Membrane insertase YidC/Oxa/ALB C-terminal" evidence="15">
    <location>
        <begin position="421"/>
        <end position="624"/>
    </location>
</feature>
<dbReference type="PRINTS" id="PR00701">
    <property type="entry name" value="60KDINNERMP"/>
</dbReference>
<dbReference type="Gene3D" id="2.70.98.90">
    <property type="match status" value="1"/>
</dbReference>
<evidence type="ECO:0000256" key="5">
    <source>
        <dbReference type="ARBA" id="ARBA00022475"/>
    </source>
</evidence>
<dbReference type="Pfam" id="PF14849">
    <property type="entry name" value="YidC_periplas"/>
    <property type="match status" value="1"/>
</dbReference>
<dbReference type="NCBIfam" id="NF002353">
    <property type="entry name" value="PRK01318.1-4"/>
    <property type="match status" value="1"/>
</dbReference>
<reference evidence="17 18" key="1">
    <citation type="submission" date="2023-10" db="EMBL/GenBank/DDBJ databases">
        <title>Novel methanotroph of the genus Methylocapsa from a subarctic wetland.</title>
        <authorList>
            <person name="Belova S.E."/>
            <person name="Oshkin I.Y."/>
            <person name="Miroshnikov K."/>
            <person name="Dedysh S.N."/>
        </authorList>
    </citation>
    <scope>NUCLEOTIDE SEQUENCE [LARGE SCALE GENOMIC DNA]</scope>
    <source>
        <strain evidence="17 18">RX1</strain>
    </source>
</reference>
<dbReference type="CDD" id="cd19961">
    <property type="entry name" value="EcYidC-like_peri"/>
    <property type="match status" value="1"/>
</dbReference>
<dbReference type="PANTHER" id="PTHR12428">
    <property type="entry name" value="OXA1"/>
    <property type="match status" value="1"/>
</dbReference>
<comment type="subcellular location">
    <subcellularLocation>
        <location evidence="1">Cell inner membrane</location>
        <topology evidence="1">Multi-pass membrane protein</topology>
    </subcellularLocation>
    <subcellularLocation>
        <location evidence="13">Cell membrane</location>
        <topology evidence="13">Multi-pass membrane protein</topology>
    </subcellularLocation>
</comment>
<dbReference type="HAMAP" id="MF_01810">
    <property type="entry name" value="YidC_type1"/>
    <property type="match status" value="1"/>
</dbReference>
<keyword evidence="7 13" id="KW-0653">Protein transport</keyword>
<name>A0ABZ0HPX0_9HYPH</name>
<proteinExistence type="inferred from homology"/>
<feature type="transmembrane region" description="Helical" evidence="13">
    <location>
        <begin position="550"/>
        <end position="569"/>
    </location>
</feature>
<keyword evidence="9 13" id="KW-0472">Membrane</keyword>
<evidence type="ECO:0000256" key="11">
    <source>
        <dbReference type="ARBA" id="ARBA00033245"/>
    </source>
</evidence>
<keyword evidence="18" id="KW-1185">Reference proteome</keyword>
<dbReference type="InterPro" id="IPR047196">
    <property type="entry name" value="YidC_ALB_C"/>
</dbReference>
<evidence type="ECO:0000256" key="14">
    <source>
        <dbReference type="SAM" id="MobiDB-lite"/>
    </source>
</evidence>
<evidence type="ECO:0000259" key="15">
    <source>
        <dbReference type="Pfam" id="PF02096"/>
    </source>
</evidence>